<dbReference type="Proteomes" id="UP000823388">
    <property type="component" value="Chromosome 3K"/>
</dbReference>
<dbReference type="AlphaFoldDB" id="A0A8T0UVL6"/>
<protein>
    <submittedName>
        <fullName evidence="1">Uncharacterized protein</fullName>
    </submittedName>
</protein>
<dbReference type="EMBL" id="CM029041">
    <property type="protein sequence ID" value="KAG2628361.1"/>
    <property type="molecule type" value="Genomic_DNA"/>
</dbReference>
<name>A0A8T0UVL6_PANVG</name>
<accession>A0A8T0UVL6</accession>
<feature type="non-terminal residue" evidence="1">
    <location>
        <position position="1"/>
    </location>
</feature>
<sequence length="119" mass="13379">DGSPPPPREPMLLQDPALFERLIPQLMEVPQLHLHAMEQSSRNLALPSMEELRGPHRCCPGHTRARRRFPCSRVHQLVPQIQRVMLAWTTPTICSTKFLQADGAAMPRAEWTLAAGLAL</sequence>
<comment type="caution">
    <text evidence="1">The sequence shown here is derived from an EMBL/GenBank/DDBJ whole genome shotgun (WGS) entry which is preliminary data.</text>
</comment>
<evidence type="ECO:0000313" key="1">
    <source>
        <dbReference type="EMBL" id="KAG2628361.1"/>
    </source>
</evidence>
<reference evidence="1" key="1">
    <citation type="submission" date="2020-05" db="EMBL/GenBank/DDBJ databases">
        <title>WGS assembly of Panicum virgatum.</title>
        <authorList>
            <person name="Lovell J.T."/>
            <person name="Jenkins J."/>
            <person name="Shu S."/>
            <person name="Juenger T.E."/>
            <person name="Schmutz J."/>
        </authorList>
    </citation>
    <scope>NUCLEOTIDE SEQUENCE</scope>
    <source>
        <strain evidence="1">AP13</strain>
    </source>
</reference>
<evidence type="ECO:0000313" key="2">
    <source>
        <dbReference type="Proteomes" id="UP000823388"/>
    </source>
</evidence>
<keyword evidence="2" id="KW-1185">Reference proteome</keyword>
<proteinExistence type="predicted"/>
<organism evidence="1 2">
    <name type="scientific">Panicum virgatum</name>
    <name type="common">Blackwell switchgrass</name>
    <dbReference type="NCBI Taxonomy" id="38727"/>
    <lineage>
        <taxon>Eukaryota</taxon>
        <taxon>Viridiplantae</taxon>
        <taxon>Streptophyta</taxon>
        <taxon>Embryophyta</taxon>
        <taxon>Tracheophyta</taxon>
        <taxon>Spermatophyta</taxon>
        <taxon>Magnoliopsida</taxon>
        <taxon>Liliopsida</taxon>
        <taxon>Poales</taxon>
        <taxon>Poaceae</taxon>
        <taxon>PACMAD clade</taxon>
        <taxon>Panicoideae</taxon>
        <taxon>Panicodae</taxon>
        <taxon>Paniceae</taxon>
        <taxon>Panicinae</taxon>
        <taxon>Panicum</taxon>
        <taxon>Panicum sect. Hiantes</taxon>
    </lineage>
</organism>
<gene>
    <name evidence="1" type="ORF">PVAP13_3KG382508</name>
</gene>